<gene>
    <name evidence="5" type="ORF">GA0061070_10166</name>
</gene>
<evidence type="ECO:0000256" key="1">
    <source>
        <dbReference type="ARBA" id="ARBA00023125"/>
    </source>
</evidence>
<dbReference type="GO" id="GO:0006355">
    <property type="term" value="P:regulation of DNA-templated transcription"/>
    <property type="evidence" value="ECO:0007669"/>
    <property type="project" value="InterPro"/>
</dbReference>
<dbReference type="SUPFAM" id="SSF52172">
    <property type="entry name" value="CheY-like"/>
    <property type="match status" value="1"/>
</dbReference>
<dbReference type="SUPFAM" id="SSF46894">
    <property type="entry name" value="C-terminal effector domain of the bipartite response regulators"/>
    <property type="match status" value="1"/>
</dbReference>
<reference evidence="6" key="1">
    <citation type="submission" date="2016-08" db="EMBL/GenBank/DDBJ databases">
        <authorList>
            <person name="Varghese N."/>
            <person name="Submissions Spin"/>
        </authorList>
    </citation>
    <scope>NUCLEOTIDE SEQUENCE [LARGE SCALE GENOMIC DNA]</scope>
    <source>
        <strain evidence="6">REICA_142</strain>
    </source>
</reference>
<dbReference type="PROSITE" id="PS50110">
    <property type="entry name" value="RESPONSE_REGULATORY"/>
    <property type="match status" value="1"/>
</dbReference>
<dbReference type="CDD" id="cd06170">
    <property type="entry name" value="LuxR_C_like"/>
    <property type="match status" value="1"/>
</dbReference>
<name>A0A1C4DEI9_9ENTR</name>
<dbReference type="RefSeq" id="WP_090135605.1">
    <property type="nucleotide sequence ID" value="NZ_FMBC01000016.1"/>
</dbReference>
<dbReference type="Proteomes" id="UP000198515">
    <property type="component" value="Unassembled WGS sequence"/>
</dbReference>
<dbReference type="PROSITE" id="PS00622">
    <property type="entry name" value="HTH_LUXR_1"/>
    <property type="match status" value="1"/>
</dbReference>
<dbReference type="InterPro" id="IPR000792">
    <property type="entry name" value="Tscrpt_reg_LuxR_C"/>
</dbReference>
<dbReference type="PRINTS" id="PR00038">
    <property type="entry name" value="HTHLUXR"/>
</dbReference>
<proteinExistence type="predicted"/>
<evidence type="ECO:0000259" key="3">
    <source>
        <dbReference type="PROSITE" id="PS50043"/>
    </source>
</evidence>
<protein>
    <submittedName>
        <fullName evidence="5">DNA-binding response regulator, NarL/FixJ family, contains REC and HTH domains</fullName>
    </submittedName>
</protein>
<keyword evidence="2" id="KW-0597">Phosphoprotein</keyword>
<dbReference type="EMBL" id="FMBC01000016">
    <property type="protein sequence ID" value="SCC29792.1"/>
    <property type="molecule type" value="Genomic_DNA"/>
</dbReference>
<dbReference type="SMART" id="SM00421">
    <property type="entry name" value="HTH_LUXR"/>
    <property type="match status" value="1"/>
</dbReference>
<dbReference type="OrthoDB" id="8874570at2"/>
<dbReference type="AlphaFoldDB" id="A0A1C4DEI9"/>
<dbReference type="InterPro" id="IPR011006">
    <property type="entry name" value="CheY-like_superfamily"/>
</dbReference>
<dbReference type="PANTHER" id="PTHR45566">
    <property type="entry name" value="HTH-TYPE TRANSCRIPTIONAL REGULATOR YHJB-RELATED"/>
    <property type="match status" value="1"/>
</dbReference>
<evidence type="ECO:0000256" key="2">
    <source>
        <dbReference type="PROSITE-ProRule" id="PRU00169"/>
    </source>
</evidence>
<dbReference type="Gene3D" id="1.10.10.10">
    <property type="entry name" value="Winged helix-like DNA-binding domain superfamily/Winged helix DNA-binding domain"/>
    <property type="match status" value="1"/>
</dbReference>
<dbReference type="InterPro" id="IPR001789">
    <property type="entry name" value="Sig_transdc_resp-reg_receiver"/>
</dbReference>
<dbReference type="InterPro" id="IPR016032">
    <property type="entry name" value="Sig_transdc_resp-reg_C-effctor"/>
</dbReference>
<dbReference type="PANTHER" id="PTHR45566:SF1">
    <property type="entry name" value="HTH-TYPE TRANSCRIPTIONAL REGULATOR YHJB-RELATED"/>
    <property type="match status" value="1"/>
</dbReference>
<dbReference type="InterPro" id="IPR051015">
    <property type="entry name" value="EvgA-like"/>
</dbReference>
<feature type="domain" description="HTH luxR-type" evidence="3">
    <location>
        <begin position="135"/>
        <end position="199"/>
    </location>
</feature>
<evidence type="ECO:0000313" key="6">
    <source>
        <dbReference type="Proteomes" id="UP000198515"/>
    </source>
</evidence>
<dbReference type="GO" id="GO:0000160">
    <property type="term" value="P:phosphorelay signal transduction system"/>
    <property type="evidence" value="ECO:0007669"/>
    <property type="project" value="InterPro"/>
</dbReference>
<dbReference type="PROSITE" id="PS50043">
    <property type="entry name" value="HTH_LUXR_2"/>
    <property type="match status" value="1"/>
</dbReference>
<keyword evidence="6" id="KW-1185">Reference proteome</keyword>
<keyword evidence="1 5" id="KW-0238">DNA-binding</keyword>
<accession>A0A1C4DEI9</accession>
<dbReference type="Pfam" id="PF00196">
    <property type="entry name" value="GerE"/>
    <property type="match status" value="1"/>
</dbReference>
<dbReference type="InterPro" id="IPR036388">
    <property type="entry name" value="WH-like_DNA-bd_sf"/>
</dbReference>
<sequence length="199" mass="22148">MHVLMIDKQSIFIEGMASVLSQLIPNVKIRGLKNQNEINGTLNEFPASLILLDGDGNKTESLELLDTLALHHPTIPVVMLMNKCQPTLLRQFLHHHAIAFVRRDSPPETIAQTLRTAALGMLCFPQESIPLLDGGHGAITRLSERQREILKLLAAGESNKQISRQLNISAGTVKAHLESIFRRLNVNNRTQAAMMYSDE</sequence>
<evidence type="ECO:0000313" key="5">
    <source>
        <dbReference type="EMBL" id="SCC29792.1"/>
    </source>
</evidence>
<organism evidence="5 6">
    <name type="scientific">Kosakonia oryziphila</name>
    <dbReference type="NCBI Taxonomy" id="1005667"/>
    <lineage>
        <taxon>Bacteria</taxon>
        <taxon>Pseudomonadati</taxon>
        <taxon>Pseudomonadota</taxon>
        <taxon>Gammaproteobacteria</taxon>
        <taxon>Enterobacterales</taxon>
        <taxon>Enterobacteriaceae</taxon>
        <taxon>Kosakonia</taxon>
    </lineage>
</organism>
<feature type="modified residue" description="4-aspartylphosphate" evidence="2">
    <location>
        <position position="53"/>
    </location>
</feature>
<dbReference type="Gene3D" id="3.40.50.2300">
    <property type="match status" value="1"/>
</dbReference>
<evidence type="ECO:0000259" key="4">
    <source>
        <dbReference type="PROSITE" id="PS50110"/>
    </source>
</evidence>
<feature type="domain" description="Response regulatory" evidence="4">
    <location>
        <begin position="2"/>
        <end position="118"/>
    </location>
</feature>
<dbReference type="GO" id="GO:0003677">
    <property type="term" value="F:DNA binding"/>
    <property type="evidence" value="ECO:0007669"/>
    <property type="project" value="UniProtKB-KW"/>
</dbReference>